<proteinExistence type="predicted"/>
<dbReference type="EMBL" id="GEBQ01024958">
    <property type="protein sequence ID" value="JAT15019.1"/>
    <property type="molecule type" value="Transcribed_RNA"/>
</dbReference>
<organism evidence="2">
    <name type="scientific">Graphocephala atropunctata</name>
    <dbReference type="NCBI Taxonomy" id="36148"/>
    <lineage>
        <taxon>Eukaryota</taxon>
        <taxon>Metazoa</taxon>
        <taxon>Ecdysozoa</taxon>
        <taxon>Arthropoda</taxon>
        <taxon>Hexapoda</taxon>
        <taxon>Insecta</taxon>
        <taxon>Pterygota</taxon>
        <taxon>Neoptera</taxon>
        <taxon>Paraneoptera</taxon>
        <taxon>Hemiptera</taxon>
        <taxon>Auchenorrhyncha</taxon>
        <taxon>Membracoidea</taxon>
        <taxon>Cicadellidae</taxon>
        <taxon>Cicadellinae</taxon>
        <taxon>Cicadellini</taxon>
        <taxon>Graphocephala</taxon>
    </lineage>
</organism>
<evidence type="ECO:0008006" key="3">
    <source>
        <dbReference type="Google" id="ProtNLM"/>
    </source>
</evidence>
<feature type="signal peptide" evidence="1">
    <location>
        <begin position="1"/>
        <end position="26"/>
    </location>
</feature>
<sequence length="145" mass="17312">MVAITTHHRFRIIVILCVCFSLLAQAVPAIEVQKFAEIDDRLVRILDSPKNKLEWHYMLKVILIVIRELKLYMKDMREDNAEMIQKAYEIYELGKPKFIDHTFSEPDVQEFGKVTDRQLEILHILRNLLDNLWNDFLDILSEKNW</sequence>
<protein>
    <recommendedName>
        <fullName evidence="3">Prolyl 4-hydroxylase alpha-subunit N-terminal domain-containing protein</fullName>
    </recommendedName>
</protein>
<gene>
    <name evidence="2" type="ORF">g.3953</name>
</gene>
<accession>A0A1B6KU96</accession>
<evidence type="ECO:0000256" key="1">
    <source>
        <dbReference type="SAM" id="SignalP"/>
    </source>
</evidence>
<name>A0A1B6KU96_9HEMI</name>
<feature type="chain" id="PRO_5008586874" description="Prolyl 4-hydroxylase alpha-subunit N-terminal domain-containing protein" evidence="1">
    <location>
        <begin position="27"/>
        <end position="145"/>
    </location>
</feature>
<keyword evidence="1" id="KW-0732">Signal</keyword>
<dbReference type="AlphaFoldDB" id="A0A1B6KU96"/>
<evidence type="ECO:0000313" key="2">
    <source>
        <dbReference type="EMBL" id="JAT15019.1"/>
    </source>
</evidence>
<reference evidence="2" key="1">
    <citation type="submission" date="2015-11" db="EMBL/GenBank/DDBJ databases">
        <title>De novo transcriptome assembly of four potential Pierce s Disease insect vectors from Arizona vineyards.</title>
        <authorList>
            <person name="Tassone E.E."/>
        </authorList>
    </citation>
    <scope>NUCLEOTIDE SEQUENCE</scope>
</reference>